<evidence type="ECO:0000259" key="6">
    <source>
        <dbReference type="Pfam" id="PF08245"/>
    </source>
</evidence>
<keyword evidence="2" id="KW-0547">Nucleotide-binding</keyword>
<dbReference type="Pfam" id="PF02875">
    <property type="entry name" value="Mur_ligase_C"/>
    <property type="match status" value="1"/>
</dbReference>
<gene>
    <name evidence="7" type="ORF">PPROV_000288200</name>
</gene>
<dbReference type="GO" id="GO:0016881">
    <property type="term" value="F:acid-amino acid ligase activity"/>
    <property type="evidence" value="ECO:0007669"/>
    <property type="project" value="InterPro"/>
</dbReference>
<feature type="domain" description="Mur ligase N-terminal catalytic" evidence="4">
    <location>
        <begin position="72"/>
        <end position="176"/>
    </location>
</feature>
<dbReference type="InterPro" id="IPR004101">
    <property type="entry name" value="Mur_ligase_C"/>
</dbReference>
<dbReference type="InterPro" id="IPR036565">
    <property type="entry name" value="Mur-like_cat_sf"/>
</dbReference>
<dbReference type="Pfam" id="PF01225">
    <property type="entry name" value="Mur_ligase"/>
    <property type="match status" value="1"/>
</dbReference>
<dbReference type="SUPFAM" id="SSF51984">
    <property type="entry name" value="MurCD N-terminal domain"/>
    <property type="match status" value="1"/>
</dbReference>
<dbReference type="AlphaFoldDB" id="A0A830HBK3"/>
<organism evidence="7 8">
    <name type="scientific">Pycnococcus provasolii</name>
    <dbReference type="NCBI Taxonomy" id="41880"/>
    <lineage>
        <taxon>Eukaryota</taxon>
        <taxon>Viridiplantae</taxon>
        <taxon>Chlorophyta</taxon>
        <taxon>Pseudoscourfieldiophyceae</taxon>
        <taxon>Pseudoscourfieldiales</taxon>
        <taxon>Pycnococcaceae</taxon>
        <taxon>Pycnococcus</taxon>
    </lineage>
</organism>
<evidence type="ECO:0000259" key="5">
    <source>
        <dbReference type="Pfam" id="PF02875"/>
    </source>
</evidence>
<evidence type="ECO:0000256" key="1">
    <source>
        <dbReference type="ARBA" id="ARBA00022598"/>
    </source>
</evidence>
<dbReference type="Pfam" id="PF08245">
    <property type="entry name" value="Mur_ligase_M"/>
    <property type="match status" value="1"/>
</dbReference>
<dbReference type="Gene3D" id="3.90.190.20">
    <property type="entry name" value="Mur ligase, C-terminal domain"/>
    <property type="match status" value="1"/>
</dbReference>
<dbReference type="Gene3D" id="3.40.1190.10">
    <property type="entry name" value="Mur-like, catalytic domain"/>
    <property type="match status" value="1"/>
</dbReference>
<dbReference type="Gene3D" id="3.40.50.720">
    <property type="entry name" value="NAD(P)-binding Rossmann-like Domain"/>
    <property type="match status" value="1"/>
</dbReference>
<protein>
    <recommendedName>
        <fullName evidence="9">UDP-N-acetylmuramate--L-alanine ligase</fullName>
    </recommendedName>
</protein>
<sequence>MTMRRRPPPFSNSAHHHRNSFLSSLRNLKASPSWRRISPSGVVVRLRCPQRHVSRASALDGTNTNTPGSLKRIHFVGIAGAGLAPLAICASTMVPTRFKAISGSDASESPKLRRLTEKHGILTYAGSNAAHIQNNVDVVVRSTAVPDDDVELATARKYGIPILSRSHFVPDLLEQSRIVAIAGTHGKTTTTGMAAVAAVCAQPSTTTVRAIVGGDVADFGSDTDGFFSNQDGDVNDGAAKPVAIVEADEYGGMFDLMSPHVAVITSVEWEHVDYYRTPESYHAAFDGFASRSRVLLACADDEGALAIARKHPNALLYGTSRDCVVGNGGGFHVDEEDRTLTFYSSSSSADDGILVANLDVPLPGRYNLLNGAAAVAANALLEMADEETTCTPSRSALAAADAACRRIATFRGVARRFELLTPSPLVLDDGATFEFVDDYAHHPTEIASALSAMREKFDETAYGTWVVVQAHTQTRLAAMHESFADALASGVPRGCWICVVETFRARDEGRLSHADGSTLDGSSQLDARALVGRLQVLGCSSVTYASSVDDAITKVLDRVGTGGAAASTSTPRTAVLTLGAGDVTRVGRACVKRLQT</sequence>
<dbReference type="InterPro" id="IPR036615">
    <property type="entry name" value="Mur_ligase_C_dom_sf"/>
</dbReference>
<feature type="domain" description="Mur ligase central" evidence="6">
    <location>
        <begin position="181"/>
        <end position="377"/>
    </location>
</feature>
<keyword evidence="8" id="KW-1185">Reference proteome</keyword>
<dbReference type="GO" id="GO:0005524">
    <property type="term" value="F:ATP binding"/>
    <property type="evidence" value="ECO:0007669"/>
    <property type="project" value="UniProtKB-KW"/>
</dbReference>
<dbReference type="PANTHER" id="PTHR43445:SF3">
    <property type="entry name" value="UDP-N-ACETYLMURAMATE--L-ALANINE LIGASE"/>
    <property type="match status" value="1"/>
</dbReference>
<dbReference type="PANTHER" id="PTHR43445">
    <property type="entry name" value="UDP-N-ACETYLMURAMATE--L-ALANINE LIGASE-RELATED"/>
    <property type="match status" value="1"/>
</dbReference>
<dbReference type="SUPFAM" id="SSF53623">
    <property type="entry name" value="MurD-like peptide ligases, catalytic domain"/>
    <property type="match status" value="1"/>
</dbReference>
<keyword evidence="1" id="KW-0436">Ligase</keyword>
<evidence type="ECO:0000256" key="2">
    <source>
        <dbReference type="ARBA" id="ARBA00022741"/>
    </source>
</evidence>
<comment type="caution">
    <text evidence="7">The sequence shown here is derived from an EMBL/GenBank/DDBJ whole genome shotgun (WGS) entry which is preliminary data.</text>
</comment>
<dbReference type="SUPFAM" id="SSF53244">
    <property type="entry name" value="MurD-like peptide ligases, peptide-binding domain"/>
    <property type="match status" value="1"/>
</dbReference>
<dbReference type="InterPro" id="IPR000713">
    <property type="entry name" value="Mur_ligase_N"/>
</dbReference>
<evidence type="ECO:0000313" key="7">
    <source>
        <dbReference type="EMBL" id="GHP04128.1"/>
    </source>
</evidence>
<keyword evidence="3" id="KW-0067">ATP-binding</keyword>
<accession>A0A830HBK3</accession>
<name>A0A830HBK3_9CHLO</name>
<evidence type="ECO:0000256" key="3">
    <source>
        <dbReference type="ARBA" id="ARBA00022840"/>
    </source>
</evidence>
<evidence type="ECO:0000313" key="8">
    <source>
        <dbReference type="Proteomes" id="UP000660262"/>
    </source>
</evidence>
<dbReference type="EMBL" id="BNJQ01000007">
    <property type="protein sequence ID" value="GHP04128.1"/>
    <property type="molecule type" value="Genomic_DNA"/>
</dbReference>
<evidence type="ECO:0008006" key="9">
    <source>
        <dbReference type="Google" id="ProtNLM"/>
    </source>
</evidence>
<dbReference type="OrthoDB" id="2017219at2759"/>
<dbReference type="InterPro" id="IPR013221">
    <property type="entry name" value="Mur_ligase_cen"/>
</dbReference>
<feature type="domain" description="Mur ligase C-terminal" evidence="5">
    <location>
        <begin position="431"/>
        <end position="562"/>
    </location>
</feature>
<evidence type="ECO:0000259" key="4">
    <source>
        <dbReference type="Pfam" id="PF01225"/>
    </source>
</evidence>
<dbReference type="InterPro" id="IPR050061">
    <property type="entry name" value="MurCDEF_pg_biosynth"/>
</dbReference>
<reference evidence="7" key="1">
    <citation type="submission" date="2020-10" db="EMBL/GenBank/DDBJ databases">
        <title>Unveiling of a novel bifunctional photoreceptor, Dualchrome1, isolated from a cosmopolitan green alga.</title>
        <authorList>
            <person name="Suzuki S."/>
            <person name="Kawachi M."/>
        </authorList>
    </citation>
    <scope>NUCLEOTIDE SEQUENCE</scope>
    <source>
        <strain evidence="7">NIES 2893</strain>
    </source>
</reference>
<proteinExistence type="predicted"/>
<dbReference type="Proteomes" id="UP000660262">
    <property type="component" value="Unassembled WGS sequence"/>
</dbReference>